<protein>
    <recommendedName>
        <fullName evidence="1">ATP synthase protein I</fullName>
    </recommendedName>
</protein>
<feature type="region of interest" description="Disordered" evidence="2">
    <location>
        <begin position="99"/>
        <end position="121"/>
    </location>
</feature>
<dbReference type="EMBL" id="BAABDF010000007">
    <property type="protein sequence ID" value="GAA3866404.1"/>
    <property type="molecule type" value="Genomic_DNA"/>
</dbReference>
<name>A0ABP7K775_9RHOB</name>
<evidence type="ECO:0000313" key="5">
    <source>
        <dbReference type="Proteomes" id="UP001399917"/>
    </source>
</evidence>
<dbReference type="RefSeq" id="WP_344846065.1">
    <property type="nucleotide sequence ID" value="NZ_BAABDF010000007.1"/>
</dbReference>
<sequence length="121" mass="13170">MTEPHDPARLRELEERLSKAKKAQEPKTTRGEEHFSQANMAWRMVIELVAGLGIGFGVGFGLDGLLGTTPFLMIIFVGLGFTAGIKTMMRTANEVQKQHAAEVAAEKNAGTPANEMRDENG</sequence>
<dbReference type="Proteomes" id="UP001399917">
    <property type="component" value="Unassembled WGS sequence"/>
</dbReference>
<feature type="region of interest" description="Disordered" evidence="2">
    <location>
        <begin position="1"/>
        <end position="34"/>
    </location>
</feature>
<evidence type="ECO:0000256" key="2">
    <source>
        <dbReference type="SAM" id="MobiDB-lite"/>
    </source>
</evidence>
<comment type="caution">
    <text evidence="4">The sequence shown here is derived from an EMBL/GenBank/DDBJ whole genome shotgun (WGS) entry which is preliminary data.</text>
</comment>
<keyword evidence="5" id="KW-1185">Reference proteome</keyword>
<dbReference type="Pfam" id="PF09527">
    <property type="entry name" value="ATPase_gene1"/>
    <property type="match status" value="1"/>
</dbReference>
<keyword evidence="1" id="KW-0813">Transport</keyword>
<reference evidence="5" key="1">
    <citation type="journal article" date="2019" name="Int. J. Syst. Evol. Microbiol.">
        <title>The Global Catalogue of Microorganisms (GCM) 10K type strain sequencing project: providing services to taxonomists for standard genome sequencing and annotation.</title>
        <authorList>
            <consortium name="The Broad Institute Genomics Platform"/>
            <consortium name="The Broad Institute Genome Sequencing Center for Infectious Disease"/>
            <person name="Wu L."/>
            <person name="Ma J."/>
        </authorList>
    </citation>
    <scope>NUCLEOTIDE SEQUENCE [LARGE SCALE GENOMIC DNA]</scope>
    <source>
        <strain evidence="5">JCM 17190</strain>
    </source>
</reference>
<dbReference type="InterPro" id="IPR016989">
    <property type="entry name" value="Atp1_alphaprobac"/>
</dbReference>
<accession>A0ABP7K775</accession>
<keyword evidence="3" id="KW-0812">Transmembrane</keyword>
<keyword evidence="1" id="KW-0375">Hydrogen ion transport</keyword>
<proteinExistence type="inferred from homology"/>
<organism evidence="4 5">
    <name type="scientific">Celeribacter arenosi</name>
    <dbReference type="NCBI Taxonomy" id="792649"/>
    <lineage>
        <taxon>Bacteria</taxon>
        <taxon>Pseudomonadati</taxon>
        <taxon>Pseudomonadota</taxon>
        <taxon>Alphaproteobacteria</taxon>
        <taxon>Rhodobacterales</taxon>
        <taxon>Roseobacteraceae</taxon>
        <taxon>Celeribacter</taxon>
    </lineage>
</organism>
<keyword evidence="1 3" id="KW-0472">Membrane</keyword>
<gene>
    <name evidence="4" type="ORF">GCM10022404_15690</name>
</gene>
<keyword evidence="1" id="KW-0406">Ion transport</keyword>
<comment type="function">
    <text evidence="1">A possible function for this protein is to guide the assembly of the membrane sector of the ATPase enzyme complex.</text>
</comment>
<feature type="transmembrane region" description="Helical" evidence="3">
    <location>
        <begin position="68"/>
        <end position="89"/>
    </location>
</feature>
<dbReference type="InterPro" id="IPR032820">
    <property type="entry name" value="ATPase_put"/>
</dbReference>
<feature type="transmembrane region" description="Helical" evidence="3">
    <location>
        <begin position="40"/>
        <end position="62"/>
    </location>
</feature>
<evidence type="ECO:0000313" key="4">
    <source>
        <dbReference type="EMBL" id="GAA3866404.1"/>
    </source>
</evidence>
<keyword evidence="3" id="KW-1133">Transmembrane helix</keyword>
<evidence type="ECO:0000256" key="3">
    <source>
        <dbReference type="SAM" id="Phobius"/>
    </source>
</evidence>
<evidence type="ECO:0000256" key="1">
    <source>
        <dbReference type="PIRNR" id="PIRNR032126"/>
    </source>
</evidence>
<comment type="similarity">
    <text evidence="1">Belongs to the bacterial AtpI family.</text>
</comment>
<dbReference type="PIRSF" id="PIRSF032126">
    <property type="entry name" value="F0F1_ATP_synthase_subunit_I"/>
    <property type="match status" value="1"/>
</dbReference>